<sequence>MARTGNVTSNMVIEMGEKHHCIYGTQYGNFEVGVEAQKIAVKLDENGGKLAFSYVVDVNSSLVGVFEIEVEVRPR</sequence>
<name>E9SAW5_RUMAL</name>
<dbReference type="Proteomes" id="UP000004259">
    <property type="component" value="Unassembled WGS sequence"/>
</dbReference>
<gene>
    <name evidence="1" type="ORF">CUS_8078</name>
</gene>
<evidence type="ECO:0000313" key="2">
    <source>
        <dbReference type="Proteomes" id="UP000004259"/>
    </source>
</evidence>
<keyword evidence="2" id="KW-1185">Reference proteome</keyword>
<evidence type="ECO:0000313" key="1">
    <source>
        <dbReference type="EMBL" id="EGC03523.1"/>
    </source>
</evidence>
<dbReference type="eggNOG" id="COG4506">
    <property type="taxonomic scope" value="Bacteria"/>
</dbReference>
<organism evidence="1 2">
    <name type="scientific">Ruminococcus albus 8</name>
    <dbReference type="NCBI Taxonomy" id="246199"/>
    <lineage>
        <taxon>Bacteria</taxon>
        <taxon>Bacillati</taxon>
        <taxon>Bacillota</taxon>
        <taxon>Clostridia</taxon>
        <taxon>Eubacteriales</taxon>
        <taxon>Oscillospiraceae</taxon>
        <taxon>Ruminococcus</taxon>
    </lineage>
</organism>
<comment type="caution">
    <text evidence="1">The sequence shown here is derived from an EMBL/GenBank/DDBJ whole genome shotgun (WGS) entry which is preliminary data.</text>
</comment>
<dbReference type="InterPro" id="IPR012674">
    <property type="entry name" value="Calycin"/>
</dbReference>
<accession>E9SAW5</accession>
<dbReference type="Pfam" id="PF09148">
    <property type="entry name" value="DUF1934"/>
    <property type="match status" value="1"/>
</dbReference>
<protein>
    <submittedName>
        <fullName evidence="1">Uncharacterized protein</fullName>
    </submittedName>
</protein>
<proteinExistence type="predicted"/>
<reference evidence="1 2" key="1">
    <citation type="submission" date="2011-02" db="EMBL/GenBank/DDBJ databases">
        <authorList>
            <person name="Nelson K.E."/>
            <person name="Sutton G."/>
            <person name="Torralba M."/>
            <person name="Durkin S."/>
            <person name="Harkins D."/>
            <person name="Montgomery R."/>
            <person name="Ziemer C."/>
            <person name="Klaassens E."/>
            <person name="Ocuiv P."/>
            <person name="Morrison M."/>
        </authorList>
    </citation>
    <scope>NUCLEOTIDE SEQUENCE [LARGE SCALE GENOMIC DNA]</scope>
    <source>
        <strain evidence="1 2">8</strain>
    </source>
</reference>
<dbReference type="SUPFAM" id="SSF50814">
    <property type="entry name" value="Lipocalins"/>
    <property type="match status" value="1"/>
</dbReference>
<dbReference type="STRING" id="246199.CUS_8078"/>
<dbReference type="EMBL" id="ADKM02000062">
    <property type="protein sequence ID" value="EGC03523.1"/>
    <property type="molecule type" value="Genomic_DNA"/>
</dbReference>
<dbReference type="InterPro" id="IPR015231">
    <property type="entry name" value="DUF1934"/>
</dbReference>
<dbReference type="Gene3D" id="2.40.128.20">
    <property type="match status" value="1"/>
</dbReference>
<dbReference type="AlphaFoldDB" id="E9SAW5"/>